<feature type="chain" id="PRO_5021745879" description="Transglutaminase-like domain-containing protein" evidence="1">
    <location>
        <begin position="25"/>
        <end position="561"/>
    </location>
</feature>
<proteinExistence type="predicted"/>
<dbReference type="Gene3D" id="3.10.620.30">
    <property type="match status" value="1"/>
</dbReference>
<dbReference type="KEGG" id="gaz:Pan241w_23720"/>
<dbReference type="Pfam" id="PF01841">
    <property type="entry name" value="Transglut_core"/>
    <property type="match status" value="1"/>
</dbReference>
<organism evidence="3 4">
    <name type="scientific">Gimesia alba</name>
    <dbReference type="NCBI Taxonomy" id="2527973"/>
    <lineage>
        <taxon>Bacteria</taxon>
        <taxon>Pseudomonadati</taxon>
        <taxon>Planctomycetota</taxon>
        <taxon>Planctomycetia</taxon>
        <taxon>Planctomycetales</taxon>
        <taxon>Planctomycetaceae</taxon>
        <taxon>Gimesia</taxon>
    </lineage>
</organism>
<dbReference type="AlphaFoldDB" id="A0A517REJ4"/>
<keyword evidence="1" id="KW-0732">Signal</keyword>
<evidence type="ECO:0000313" key="4">
    <source>
        <dbReference type="Proteomes" id="UP000317171"/>
    </source>
</evidence>
<evidence type="ECO:0000256" key="1">
    <source>
        <dbReference type="SAM" id="SignalP"/>
    </source>
</evidence>
<dbReference type="InterPro" id="IPR038765">
    <property type="entry name" value="Papain-like_cys_pep_sf"/>
</dbReference>
<accession>A0A517REJ4</accession>
<evidence type="ECO:0000313" key="3">
    <source>
        <dbReference type="EMBL" id="QDT42289.1"/>
    </source>
</evidence>
<protein>
    <recommendedName>
        <fullName evidence="2">Transglutaminase-like domain-containing protein</fullName>
    </recommendedName>
</protein>
<dbReference type="Proteomes" id="UP000317171">
    <property type="component" value="Chromosome"/>
</dbReference>
<feature type="signal peptide" evidence="1">
    <location>
        <begin position="1"/>
        <end position="24"/>
    </location>
</feature>
<keyword evidence="4" id="KW-1185">Reference proteome</keyword>
<evidence type="ECO:0000259" key="2">
    <source>
        <dbReference type="Pfam" id="PF01841"/>
    </source>
</evidence>
<gene>
    <name evidence="3" type="ORF">Pan241w_23720</name>
</gene>
<feature type="domain" description="Transglutaminase-like" evidence="2">
    <location>
        <begin position="212"/>
        <end position="305"/>
    </location>
</feature>
<dbReference type="OrthoDB" id="222978at2"/>
<dbReference type="EMBL" id="CP036269">
    <property type="protein sequence ID" value="QDT42289.1"/>
    <property type="molecule type" value="Genomic_DNA"/>
</dbReference>
<dbReference type="InterPro" id="IPR002931">
    <property type="entry name" value="Transglutaminase-like"/>
</dbReference>
<dbReference type="RefSeq" id="WP_145215260.1">
    <property type="nucleotide sequence ID" value="NZ_CP036269.1"/>
</dbReference>
<reference evidence="3 4" key="1">
    <citation type="submission" date="2019-02" db="EMBL/GenBank/DDBJ databases">
        <title>Deep-cultivation of Planctomycetes and their phenomic and genomic characterization uncovers novel biology.</title>
        <authorList>
            <person name="Wiegand S."/>
            <person name="Jogler M."/>
            <person name="Boedeker C."/>
            <person name="Pinto D."/>
            <person name="Vollmers J."/>
            <person name="Rivas-Marin E."/>
            <person name="Kohn T."/>
            <person name="Peeters S.H."/>
            <person name="Heuer A."/>
            <person name="Rast P."/>
            <person name="Oberbeckmann S."/>
            <person name="Bunk B."/>
            <person name="Jeske O."/>
            <person name="Meyerdierks A."/>
            <person name="Storesund J.E."/>
            <person name="Kallscheuer N."/>
            <person name="Luecker S."/>
            <person name="Lage O.M."/>
            <person name="Pohl T."/>
            <person name="Merkel B.J."/>
            <person name="Hornburger P."/>
            <person name="Mueller R.-W."/>
            <person name="Bruemmer F."/>
            <person name="Labrenz M."/>
            <person name="Spormann A.M."/>
            <person name="Op den Camp H."/>
            <person name="Overmann J."/>
            <person name="Amann R."/>
            <person name="Jetten M.S.M."/>
            <person name="Mascher T."/>
            <person name="Medema M.H."/>
            <person name="Devos D.P."/>
            <person name="Kaster A.-K."/>
            <person name="Ovreas L."/>
            <person name="Rohde M."/>
            <person name="Galperin M.Y."/>
            <person name="Jogler C."/>
        </authorList>
    </citation>
    <scope>NUCLEOTIDE SEQUENCE [LARGE SCALE GENOMIC DNA]</scope>
    <source>
        <strain evidence="3 4">Pan241w</strain>
    </source>
</reference>
<sequence precursor="true">MKKQLLLFFQFFPTLLFVSNGQLAVVYSDQSQQTENSQRDTLQPAIQSTVKAETIRELITPDAMSHEQGSCYVARLVIPRNADRKSKSNCVLLEDGKPLSHPHARHQLIREQGRGHYSHWTPTTLYFSSSDASNPKTNGKKYELVNQESYTEQQSSFVLSAAQSSIQFPTVPDRQIQPLKLIWQNLDPQNKIALHWKRKGTPDLTSQKAMLASILTPGMKEEEKALAIWKFLVDWRYHFTPAEQGDELHDPVKFLNVYGYGFCDDCATNFVVLARKAGLRSRVWGLSGHVVAEAFYDGKWHMFDPDHQVVYRNSRGIIAGVEELAQHPELITKTPRDPIGSPSQLIADLYTSTNNNRASERQPKIKDSTLTPMLEPLDRVEFRFTAPEYVHQKNATDQSRPPIVGNGTLNRTVRQLQTLKQTAPNQRQWHLSWPYVLLKGKFELELKSNAPTPSVFVSPDAKSWHKLEGVLTNQTLAISLDQWIQSQPTAVYDCFIRIENSNGGDPAESISQLNSEWIFQFAPRALAHLQKTNNQFEMKLTPPPQKKGKGLEVQLVWKETE</sequence>
<name>A0A517REJ4_9PLAN</name>
<dbReference type="SUPFAM" id="SSF54001">
    <property type="entry name" value="Cysteine proteinases"/>
    <property type="match status" value="1"/>
</dbReference>